<dbReference type="AlphaFoldDB" id="A0A1F4ZBA5"/>
<accession>A0A1F4ZBA5</accession>
<dbReference type="EMBL" id="MEXN01000007">
    <property type="protein sequence ID" value="OGD03206.1"/>
    <property type="molecule type" value="Genomic_DNA"/>
</dbReference>
<dbReference type="Pfam" id="PF12705">
    <property type="entry name" value="PDDEXK_1"/>
    <property type="match status" value="1"/>
</dbReference>
<proteinExistence type="predicted"/>
<dbReference type="STRING" id="1797259.A2989_00030"/>
<sequence length="280" mass="31966">MDKYKYPFGAVWLSHSSMGDFAKCPRLYYLRNMYKESKSGKKIQVVSPYLTLGIAVHDTLEVIRYLPRESRFDKPLTHIFEEIWEGSSGQRGGFKSNDQEKEFRGRGLAMVKRVQDNPGPIASLSTIIKDRGEMVANMWLSEADGLILCGNVDWVEVLPDGSLHIIDFKTGKNEEDAASLQLQIYLLLAKNNNKRPVTRLSYWYLERDDVPREVNIPDLAGVVEQLVEKGRKIKAARLSEAMECAKGGCKYCLEYEQVVKGETEQVGYDPKREKMLYLVL</sequence>
<evidence type="ECO:0000259" key="1">
    <source>
        <dbReference type="Pfam" id="PF12705"/>
    </source>
</evidence>
<feature type="domain" description="PD-(D/E)XK endonuclease-like" evidence="1">
    <location>
        <begin position="13"/>
        <end position="252"/>
    </location>
</feature>
<dbReference type="Proteomes" id="UP000177080">
    <property type="component" value="Unassembled WGS sequence"/>
</dbReference>
<evidence type="ECO:0000313" key="2">
    <source>
        <dbReference type="EMBL" id="OGD03206.1"/>
    </source>
</evidence>
<organism evidence="2 3">
    <name type="scientific">Candidatus Amesbacteria bacterium RIFCSPLOWO2_01_FULL_48_25</name>
    <dbReference type="NCBI Taxonomy" id="1797259"/>
    <lineage>
        <taxon>Bacteria</taxon>
        <taxon>Candidatus Amesiibacteriota</taxon>
    </lineage>
</organism>
<dbReference type="InterPro" id="IPR011604">
    <property type="entry name" value="PDDEXK-like_dom_sf"/>
</dbReference>
<dbReference type="Gene3D" id="3.90.320.10">
    <property type="match status" value="1"/>
</dbReference>
<protein>
    <recommendedName>
        <fullName evidence="1">PD-(D/E)XK endonuclease-like domain-containing protein</fullName>
    </recommendedName>
</protein>
<dbReference type="InterPro" id="IPR038726">
    <property type="entry name" value="PDDEXK_AddAB-type"/>
</dbReference>
<name>A0A1F4ZBA5_9BACT</name>
<evidence type="ECO:0000313" key="3">
    <source>
        <dbReference type="Proteomes" id="UP000177080"/>
    </source>
</evidence>
<comment type="caution">
    <text evidence="2">The sequence shown here is derived from an EMBL/GenBank/DDBJ whole genome shotgun (WGS) entry which is preliminary data.</text>
</comment>
<gene>
    <name evidence="2" type="ORF">A2989_00030</name>
</gene>
<reference evidence="2 3" key="1">
    <citation type="journal article" date="2016" name="Nat. Commun.">
        <title>Thousands of microbial genomes shed light on interconnected biogeochemical processes in an aquifer system.</title>
        <authorList>
            <person name="Anantharaman K."/>
            <person name="Brown C.T."/>
            <person name="Hug L.A."/>
            <person name="Sharon I."/>
            <person name="Castelle C.J."/>
            <person name="Probst A.J."/>
            <person name="Thomas B.C."/>
            <person name="Singh A."/>
            <person name="Wilkins M.J."/>
            <person name="Karaoz U."/>
            <person name="Brodie E.L."/>
            <person name="Williams K.H."/>
            <person name="Hubbard S.S."/>
            <person name="Banfield J.F."/>
        </authorList>
    </citation>
    <scope>NUCLEOTIDE SEQUENCE [LARGE SCALE GENOMIC DNA]</scope>
</reference>